<evidence type="ECO:0000256" key="7">
    <source>
        <dbReference type="ARBA" id="ARBA00023239"/>
    </source>
</evidence>
<dbReference type="UniPathway" id="UPA00035">
    <property type="reaction ID" value="UER00043"/>
</dbReference>
<dbReference type="PANTHER" id="PTHR22854">
    <property type="entry name" value="TRYPTOPHAN BIOSYNTHESIS PROTEIN"/>
    <property type="match status" value="1"/>
</dbReference>
<evidence type="ECO:0000313" key="10">
    <source>
        <dbReference type="EMBL" id="RDH45731.1"/>
    </source>
</evidence>
<reference evidence="10 11" key="1">
    <citation type="submission" date="2017-04" db="EMBL/GenBank/DDBJ databases">
        <title>Draft genome sequence of Zooshikella ganghwensis VG4 isolated from Red Sea sediments.</title>
        <authorList>
            <person name="Rehman Z."/>
            <person name="Alam I."/>
            <person name="Kamau A."/>
            <person name="Bajic V."/>
            <person name="Leiknes T."/>
        </authorList>
    </citation>
    <scope>NUCLEOTIDE SEQUENCE [LARGE SCALE GENOMIC DNA]</scope>
    <source>
        <strain evidence="10 11">VG4</strain>
    </source>
</reference>
<dbReference type="GO" id="GO:0004425">
    <property type="term" value="F:indole-3-glycerol-phosphate synthase activity"/>
    <property type="evidence" value="ECO:0007669"/>
    <property type="project" value="UniProtKB-UniRule"/>
</dbReference>
<comment type="pathway">
    <text evidence="2 8">Amino-acid biosynthesis; L-tryptophan biosynthesis; L-tryptophan from chorismate: step 4/5.</text>
</comment>
<dbReference type="Gene3D" id="3.20.20.70">
    <property type="entry name" value="Aldolase class I"/>
    <property type="match status" value="1"/>
</dbReference>
<evidence type="ECO:0000259" key="9">
    <source>
        <dbReference type="Pfam" id="PF00218"/>
    </source>
</evidence>
<dbReference type="InterPro" id="IPR013785">
    <property type="entry name" value="Aldolase_TIM"/>
</dbReference>
<dbReference type="InterPro" id="IPR013798">
    <property type="entry name" value="Indole-3-glycerol_P_synth_dom"/>
</dbReference>
<proteinExistence type="inferred from homology"/>
<evidence type="ECO:0000256" key="1">
    <source>
        <dbReference type="ARBA" id="ARBA00001633"/>
    </source>
</evidence>
<dbReference type="HAMAP" id="MF_00134_B">
    <property type="entry name" value="IGPS_B"/>
    <property type="match status" value="1"/>
</dbReference>
<organism evidence="10 11">
    <name type="scientific">Zooshikella ganghwensis</name>
    <dbReference type="NCBI Taxonomy" id="202772"/>
    <lineage>
        <taxon>Bacteria</taxon>
        <taxon>Pseudomonadati</taxon>
        <taxon>Pseudomonadota</taxon>
        <taxon>Gammaproteobacteria</taxon>
        <taxon>Oceanospirillales</taxon>
        <taxon>Zooshikellaceae</taxon>
        <taxon>Zooshikella</taxon>
    </lineage>
</organism>
<dbReference type="Proteomes" id="UP000257039">
    <property type="component" value="Unassembled WGS sequence"/>
</dbReference>
<dbReference type="RefSeq" id="WP_094788646.1">
    <property type="nucleotide sequence ID" value="NZ_NDXW01000001.1"/>
</dbReference>
<keyword evidence="4 8" id="KW-0210">Decarboxylase</keyword>
<keyword evidence="7 8" id="KW-0456">Lyase</keyword>
<keyword evidence="11" id="KW-1185">Reference proteome</keyword>
<dbReference type="EMBL" id="NDXW01000001">
    <property type="protein sequence ID" value="RDH45731.1"/>
    <property type="molecule type" value="Genomic_DNA"/>
</dbReference>
<dbReference type="SUPFAM" id="SSF51366">
    <property type="entry name" value="Ribulose-phoshate binding barrel"/>
    <property type="match status" value="1"/>
</dbReference>
<evidence type="ECO:0000256" key="3">
    <source>
        <dbReference type="ARBA" id="ARBA00022605"/>
    </source>
</evidence>
<evidence type="ECO:0000256" key="4">
    <source>
        <dbReference type="ARBA" id="ARBA00022793"/>
    </source>
</evidence>
<dbReference type="NCBIfam" id="NF001377">
    <property type="entry name" value="PRK00278.2-4"/>
    <property type="match status" value="1"/>
</dbReference>
<dbReference type="InterPro" id="IPR045186">
    <property type="entry name" value="Indole-3-glycerol_P_synth"/>
</dbReference>
<sequence length="267" mass="29603">MNTPTVLKRILQRKQEEVSLRKQSVSLSTLQAKIVDLPEARGFASAIELQLSKKKAAIIAEIKKASPSKGVIREDFRPAEHAADYQQYGATCLSILTDKDFFQGDEVYLKQARKACQLPVLRKEFIIDAYQIAESRTIGADCILLIAAALSHQQLVDFSHEAIELGLDVLVEVHNEAELEMALDLPTPLLGINNRDLHTFDVSLDTTLRLLPAIPESKIVVTESGILTSADVEKMTANNVWTFLVGEAFMRQQNPGKELAALFDGYL</sequence>
<dbReference type="NCBIfam" id="NF001373">
    <property type="entry name" value="PRK00278.1-6"/>
    <property type="match status" value="1"/>
</dbReference>
<keyword evidence="6 8" id="KW-0057">Aromatic amino acid biosynthesis</keyword>
<dbReference type="GO" id="GO:0000162">
    <property type="term" value="P:L-tryptophan biosynthetic process"/>
    <property type="evidence" value="ECO:0007669"/>
    <property type="project" value="UniProtKB-UniRule"/>
</dbReference>
<comment type="similarity">
    <text evidence="8">Belongs to the TrpC family.</text>
</comment>
<evidence type="ECO:0000313" key="11">
    <source>
        <dbReference type="Proteomes" id="UP000257039"/>
    </source>
</evidence>
<gene>
    <name evidence="8" type="primary">trpC</name>
    <name evidence="10" type="ORF">B9G39_21040</name>
</gene>
<dbReference type="GO" id="GO:0004640">
    <property type="term" value="F:phosphoribosylanthranilate isomerase activity"/>
    <property type="evidence" value="ECO:0007669"/>
    <property type="project" value="TreeGrafter"/>
</dbReference>
<comment type="caution">
    <text evidence="10">The sequence shown here is derived from an EMBL/GenBank/DDBJ whole genome shotgun (WGS) entry which is preliminary data.</text>
</comment>
<dbReference type="InterPro" id="IPR011060">
    <property type="entry name" value="RibuloseP-bd_barrel"/>
</dbReference>
<dbReference type="FunFam" id="3.20.20.70:FF:000024">
    <property type="entry name" value="Indole-3-glycerol phosphate synthase"/>
    <property type="match status" value="1"/>
</dbReference>
<evidence type="ECO:0000256" key="8">
    <source>
        <dbReference type="HAMAP-Rule" id="MF_00134"/>
    </source>
</evidence>
<dbReference type="EC" id="4.1.1.48" evidence="8"/>
<dbReference type="AlphaFoldDB" id="A0A4V1IP23"/>
<comment type="catalytic activity">
    <reaction evidence="1 8">
        <text>1-(2-carboxyphenylamino)-1-deoxy-D-ribulose 5-phosphate + H(+) = (1S,2R)-1-C-(indol-3-yl)glycerol 3-phosphate + CO2 + H2O</text>
        <dbReference type="Rhea" id="RHEA:23476"/>
        <dbReference type="ChEBI" id="CHEBI:15377"/>
        <dbReference type="ChEBI" id="CHEBI:15378"/>
        <dbReference type="ChEBI" id="CHEBI:16526"/>
        <dbReference type="ChEBI" id="CHEBI:58613"/>
        <dbReference type="ChEBI" id="CHEBI:58866"/>
        <dbReference type="EC" id="4.1.1.48"/>
    </reaction>
</comment>
<keyword evidence="5 8" id="KW-0822">Tryptophan biosynthesis</keyword>
<keyword evidence="3 8" id="KW-0028">Amino-acid biosynthesis</keyword>
<dbReference type="CDD" id="cd00331">
    <property type="entry name" value="IGPS"/>
    <property type="match status" value="1"/>
</dbReference>
<name>A0A4V1IP23_9GAMM</name>
<dbReference type="PANTHER" id="PTHR22854:SF2">
    <property type="entry name" value="INDOLE-3-GLYCEROL-PHOSPHATE SYNTHASE"/>
    <property type="match status" value="1"/>
</dbReference>
<dbReference type="InterPro" id="IPR001468">
    <property type="entry name" value="Indole-3-GlycerolPSynthase_CS"/>
</dbReference>
<protein>
    <recommendedName>
        <fullName evidence="8">Indole-3-glycerol phosphate synthase</fullName>
        <shortName evidence="8">IGPS</shortName>
        <ecNumber evidence="8">4.1.1.48</ecNumber>
    </recommendedName>
</protein>
<accession>A0A4V1IP23</accession>
<evidence type="ECO:0000256" key="2">
    <source>
        <dbReference type="ARBA" id="ARBA00004696"/>
    </source>
</evidence>
<dbReference type="PROSITE" id="PS00614">
    <property type="entry name" value="IGPS"/>
    <property type="match status" value="1"/>
</dbReference>
<evidence type="ECO:0000256" key="6">
    <source>
        <dbReference type="ARBA" id="ARBA00023141"/>
    </source>
</evidence>
<evidence type="ECO:0000256" key="5">
    <source>
        <dbReference type="ARBA" id="ARBA00022822"/>
    </source>
</evidence>
<dbReference type="Pfam" id="PF00218">
    <property type="entry name" value="IGPS"/>
    <property type="match status" value="1"/>
</dbReference>
<feature type="domain" description="Indole-3-glycerol phosphate synthase" evidence="9">
    <location>
        <begin position="7"/>
        <end position="261"/>
    </location>
</feature>